<dbReference type="Gene3D" id="6.10.250.3150">
    <property type="match status" value="1"/>
</dbReference>
<dbReference type="Gene3D" id="2.70.70.10">
    <property type="entry name" value="Glucose Permease (Domain IIA)"/>
    <property type="match status" value="1"/>
</dbReference>
<feature type="compositionally biased region" description="Low complexity" evidence="3">
    <location>
        <begin position="264"/>
        <end position="280"/>
    </location>
</feature>
<dbReference type="InterPro" id="IPR011055">
    <property type="entry name" value="Dup_hybrid_motif"/>
</dbReference>
<keyword evidence="1" id="KW-0732">Signal</keyword>
<name>A0A1L8QP95_9ENTE</name>
<organism evidence="6 7">
    <name type="scientific">Enterococcus aquimarinus</name>
    <dbReference type="NCBI Taxonomy" id="328396"/>
    <lineage>
        <taxon>Bacteria</taxon>
        <taxon>Bacillati</taxon>
        <taxon>Bacillota</taxon>
        <taxon>Bacilli</taxon>
        <taxon>Lactobacillales</taxon>
        <taxon>Enterococcaceae</taxon>
        <taxon>Enterococcus</taxon>
    </lineage>
</organism>
<feature type="domain" description="M23ase beta-sheet core" evidence="4">
    <location>
        <begin position="318"/>
        <end position="407"/>
    </location>
</feature>
<dbReference type="GO" id="GO:0004222">
    <property type="term" value="F:metalloendopeptidase activity"/>
    <property type="evidence" value="ECO:0007669"/>
    <property type="project" value="TreeGrafter"/>
</dbReference>
<dbReference type="RefSeq" id="WP_245785413.1">
    <property type="nucleotide sequence ID" value="NZ_JXKD01000018.1"/>
</dbReference>
<dbReference type="CDD" id="cd12797">
    <property type="entry name" value="M23_peptidase"/>
    <property type="match status" value="1"/>
</dbReference>
<dbReference type="Proteomes" id="UP000182149">
    <property type="component" value="Unassembled WGS sequence"/>
</dbReference>
<dbReference type="AlphaFoldDB" id="A0A1L8QP95"/>
<evidence type="ECO:0000256" key="2">
    <source>
        <dbReference type="SAM" id="Coils"/>
    </source>
</evidence>
<reference evidence="6 7" key="1">
    <citation type="submission" date="2014-12" db="EMBL/GenBank/DDBJ databases">
        <title>Draft genome sequences of 29 type strains of Enterococci.</title>
        <authorList>
            <person name="Zhong Z."/>
            <person name="Sun Z."/>
            <person name="Liu W."/>
            <person name="Zhang W."/>
            <person name="Zhang H."/>
        </authorList>
    </citation>
    <scope>NUCLEOTIDE SEQUENCE [LARGE SCALE GENOMIC DNA]</scope>
    <source>
        <strain evidence="6 7">DSM 17690</strain>
    </source>
</reference>
<dbReference type="STRING" id="328396.RU93_GL000894"/>
<dbReference type="PANTHER" id="PTHR21666">
    <property type="entry name" value="PEPTIDASE-RELATED"/>
    <property type="match status" value="1"/>
</dbReference>
<evidence type="ECO:0000259" key="5">
    <source>
        <dbReference type="Pfam" id="PF24568"/>
    </source>
</evidence>
<dbReference type="Pfam" id="PF24568">
    <property type="entry name" value="CC_PcsB"/>
    <property type="match status" value="1"/>
</dbReference>
<dbReference type="InterPro" id="IPR050570">
    <property type="entry name" value="Cell_wall_metabolism_enzyme"/>
</dbReference>
<dbReference type="SUPFAM" id="SSF51261">
    <property type="entry name" value="Duplicated hybrid motif"/>
    <property type="match status" value="1"/>
</dbReference>
<comment type="caution">
    <text evidence="6">The sequence shown here is derived from an EMBL/GenBank/DDBJ whole genome shotgun (WGS) entry which is preliminary data.</text>
</comment>
<feature type="compositionally biased region" description="Polar residues" evidence="3">
    <location>
        <begin position="281"/>
        <end position="290"/>
    </location>
</feature>
<dbReference type="PANTHER" id="PTHR21666:SF270">
    <property type="entry name" value="MUREIN HYDROLASE ACTIVATOR ENVC"/>
    <property type="match status" value="1"/>
</dbReference>
<evidence type="ECO:0000313" key="7">
    <source>
        <dbReference type="Proteomes" id="UP000182149"/>
    </source>
</evidence>
<feature type="domain" description="Peptidoglycan hydrolase PcsB coiled-coil" evidence="5">
    <location>
        <begin position="73"/>
        <end position="146"/>
    </location>
</feature>
<keyword evidence="2" id="KW-0175">Coiled coil</keyword>
<accession>A0A1L8QP95</accession>
<feature type="coiled-coil region" evidence="2">
    <location>
        <begin position="10"/>
        <end position="97"/>
    </location>
</feature>
<evidence type="ECO:0000256" key="1">
    <source>
        <dbReference type="ARBA" id="ARBA00022729"/>
    </source>
</evidence>
<dbReference type="EMBL" id="JXKD01000018">
    <property type="protein sequence ID" value="OJG09287.1"/>
    <property type="molecule type" value="Genomic_DNA"/>
</dbReference>
<evidence type="ECO:0000313" key="6">
    <source>
        <dbReference type="EMBL" id="OJG09287.1"/>
    </source>
</evidence>
<sequence length="421" mass="45099">MFSPVLSIQADEYDDKIQAQTEKISTLENEQTAAENALSALETQISKTEAEVDELFAKKTQEEERLNELNSEIADLKVAIEKRNQQLKEQARDVQVNQLNNSVVEAILTADSLNEAVGRAMAVTTLVNANNEIIEKQQVDQAKLEELSLEAQEKLATIEQQSQLLQEKQESLVEARLDQEVAINELQSMITTEKKQKATFEAQKEEAIRKREAQLKAIAAQKAKDEAARIAAAEQLAAQQEAAKTATKKVETQPAVSNTSVADVPNNNTTPTTETVTPPVQESSPVTSSGWGLPVSSVSVSSPYGWRANPWGNGPSEFHEGIDLVGASGTSIYASKAGTVATTGYDASAGNYVIINHGDGYYSYYLHLSSFAVSTGQSVGQGSLVGGMGTTGGSTGVHLHFGIATSGNWSGFVDPAPLLGI</sequence>
<feature type="region of interest" description="Disordered" evidence="3">
    <location>
        <begin position="248"/>
        <end position="292"/>
    </location>
</feature>
<proteinExistence type="predicted"/>
<keyword evidence="7" id="KW-1185">Reference proteome</keyword>
<gene>
    <name evidence="6" type="ORF">RU93_GL000894</name>
</gene>
<dbReference type="InterPro" id="IPR016047">
    <property type="entry name" value="M23ase_b-sheet_dom"/>
</dbReference>
<evidence type="ECO:0000256" key="3">
    <source>
        <dbReference type="SAM" id="MobiDB-lite"/>
    </source>
</evidence>
<evidence type="ECO:0000259" key="4">
    <source>
        <dbReference type="Pfam" id="PF01551"/>
    </source>
</evidence>
<dbReference type="InterPro" id="IPR057309">
    <property type="entry name" value="PcsB_CC"/>
</dbReference>
<feature type="coiled-coil region" evidence="2">
    <location>
        <begin position="134"/>
        <end position="243"/>
    </location>
</feature>
<dbReference type="Pfam" id="PF01551">
    <property type="entry name" value="Peptidase_M23"/>
    <property type="match status" value="1"/>
</dbReference>
<protein>
    <submittedName>
        <fullName evidence="6">Uncharacterized protein</fullName>
    </submittedName>
</protein>